<dbReference type="AlphaFoldDB" id="A0ABD0J7F8"/>
<keyword evidence="2" id="KW-1185">Reference proteome</keyword>
<protein>
    <submittedName>
        <fullName evidence="1">Uncharacterized protein</fullName>
    </submittedName>
</protein>
<comment type="caution">
    <text evidence="1">The sequence shown here is derived from an EMBL/GenBank/DDBJ whole genome shotgun (WGS) entry which is preliminary data.</text>
</comment>
<name>A0ABD0J7F8_9CAEN</name>
<gene>
    <name evidence="1" type="ORF">BaRGS_00037963</name>
</gene>
<dbReference type="Proteomes" id="UP001519460">
    <property type="component" value="Unassembled WGS sequence"/>
</dbReference>
<evidence type="ECO:0000313" key="1">
    <source>
        <dbReference type="EMBL" id="KAK7464039.1"/>
    </source>
</evidence>
<sequence>MQLMFYGCCHPTQDQIHLCLPCDRHTVQESLLGGTQRYSFTASYTDNEITYANPLVLANLGSKSSPTQSYDEPLNDESSI</sequence>
<dbReference type="EMBL" id="JACVVK020000591">
    <property type="protein sequence ID" value="KAK7464039.1"/>
    <property type="molecule type" value="Genomic_DNA"/>
</dbReference>
<accession>A0ABD0J7F8</accession>
<proteinExistence type="predicted"/>
<evidence type="ECO:0000313" key="2">
    <source>
        <dbReference type="Proteomes" id="UP001519460"/>
    </source>
</evidence>
<organism evidence="1 2">
    <name type="scientific">Batillaria attramentaria</name>
    <dbReference type="NCBI Taxonomy" id="370345"/>
    <lineage>
        <taxon>Eukaryota</taxon>
        <taxon>Metazoa</taxon>
        <taxon>Spiralia</taxon>
        <taxon>Lophotrochozoa</taxon>
        <taxon>Mollusca</taxon>
        <taxon>Gastropoda</taxon>
        <taxon>Caenogastropoda</taxon>
        <taxon>Sorbeoconcha</taxon>
        <taxon>Cerithioidea</taxon>
        <taxon>Batillariidae</taxon>
        <taxon>Batillaria</taxon>
    </lineage>
</organism>
<reference evidence="1 2" key="1">
    <citation type="journal article" date="2023" name="Sci. Data">
        <title>Genome assembly of the Korean intertidal mud-creeper Batillaria attramentaria.</title>
        <authorList>
            <person name="Patra A.K."/>
            <person name="Ho P.T."/>
            <person name="Jun S."/>
            <person name="Lee S.J."/>
            <person name="Kim Y."/>
            <person name="Won Y.J."/>
        </authorList>
    </citation>
    <scope>NUCLEOTIDE SEQUENCE [LARGE SCALE GENOMIC DNA]</scope>
    <source>
        <strain evidence="1">Wonlab-2016</strain>
    </source>
</reference>